<dbReference type="NCBIfam" id="TIGR03860">
    <property type="entry name" value="FMN_nitrolo"/>
    <property type="match status" value="1"/>
</dbReference>
<evidence type="ECO:0000256" key="3">
    <source>
        <dbReference type="ARBA" id="ARBA00023002"/>
    </source>
</evidence>
<dbReference type="EMBL" id="JBHUCP010000026">
    <property type="protein sequence ID" value="MFD1533699.1"/>
    <property type="molecule type" value="Genomic_DNA"/>
</dbReference>
<keyword evidence="2" id="KW-0288">FMN</keyword>
<keyword evidence="4 7" id="KW-0503">Monooxygenase</keyword>
<dbReference type="Pfam" id="PF00296">
    <property type="entry name" value="Bac_luciferase"/>
    <property type="match status" value="1"/>
</dbReference>
<evidence type="ECO:0000256" key="1">
    <source>
        <dbReference type="ARBA" id="ARBA00022630"/>
    </source>
</evidence>
<dbReference type="InterPro" id="IPR016215">
    <property type="entry name" value="NTA_MOA"/>
</dbReference>
<protein>
    <submittedName>
        <fullName evidence="7">NtaA/DmoA family FMN-dependent monooxygenase</fullName>
        <ecNumber evidence="7">1.14.-.-</ecNumber>
    </submittedName>
</protein>
<organism evidence="7 8">
    <name type="scientific">Pseudonocardia aurantiaca</name>
    <dbReference type="NCBI Taxonomy" id="75290"/>
    <lineage>
        <taxon>Bacteria</taxon>
        <taxon>Bacillati</taxon>
        <taxon>Actinomycetota</taxon>
        <taxon>Actinomycetes</taxon>
        <taxon>Pseudonocardiales</taxon>
        <taxon>Pseudonocardiaceae</taxon>
        <taxon>Pseudonocardia</taxon>
    </lineage>
</organism>
<keyword evidence="3 7" id="KW-0560">Oxidoreductase</keyword>
<dbReference type="Proteomes" id="UP001597145">
    <property type="component" value="Unassembled WGS sequence"/>
</dbReference>
<evidence type="ECO:0000256" key="2">
    <source>
        <dbReference type="ARBA" id="ARBA00022643"/>
    </source>
</evidence>
<accession>A0ABW4FUI1</accession>
<dbReference type="InterPro" id="IPR011251">
    <property type="entry name" value="Luciferase-like_dom"/>
</dbReference>
<dbReference type="PANTHER" id="PTHR30011:SF16">
    <property type="entry name" value="C2H2 FINGER DOMAIN TRANSCRIPTION FACTOR (EUROFUNG)-RELATED"/>
    <property type="match status" value="1"/>
</dbReference>
<dbReference type="Gene3D" id="3.20.20.30">
    <property type="entry name" value="Luciferase-like domain"/>
    <property type="match status" value="1"/>
</dbReference>
<evidence type="ECO:0000256" key="5">
    <source>
        <dbReference type="ARBA" id="ARBA00033748"/>
    </source>
</evidence>
<keyword evidence="1" id="KW-0285">Flavoprotein</keyword>
<keyword evidence="8" id="KW-1185">Reference proteome</keyword>
<feature type="domain" description="Luciferase-like" evidence="6">
    <location>
        <begin position="37"/>
        <end position="393"/>
    </location>
</feature>
<dbReference type="InterPro" id="IPR051260">
    <property type="entry name" value="Diverse_substr_monoxygenases"/>
</dbReference>
<dbReference type="RefSeq" id="WP_343979355.1">
    <property type="nucleotide sequence ID" value="NZ_BAAAJG010000011.1"/>
</dbReference>
<reference evidence="8" key="1">
    <citation type="journal article" date="2019" name="Int. J. Syst. Evol. Microbiol.">
        <title>The Global Catalogue of Microorganisms (GCM) 10K type strain sequencing project: providing services to taxonomists for standard genome sequencing and annotation.</title>
        <authorList>
            <consortium name="The Broad Institute Genomics Platform"/>
            <consortium name="The Broad Institute Genome Sequencing Center for Infectious Disease"/>
            <person name="Wu L."/>
            <person name="Ma J."/>
        </authorList>
    </citation>
    <scope>NUCLEOTIDE SEQUENCE [LARGE SCALE GENOMIC DNA]</scope>
    <source>
        <strain evidence="8">JCM 12165</strain>
    </source>
</reference>
<evidence type="ECO:0000313" key="7">
    <source>
        <dbReference type="EMBL" id="MFD1533699.1"/>
    </source>
</evidence>
<sequence length="462" mass="49052">MSTASGSAAGSGSRTLHFLVNVGGAGYHPAAWREPGAEPAGFVDPAHFVRVARVAERGLFDAVLLPDIPVQQPGIARGPAATLEPTLVSTVIAAGTERIGVIPTASTSLNHPYNLARRILSLDHASGGRAGWNAVTTFHPGAARNFGVEDLPERPERYRRAAEFVRVTTALWDSWEEGALLGDQEGARFADAAKVHAPGHRGEFFAVRGPLNVVRSPQGRPVLVQAGASGPGVAFAAAHAEVVYGSQLGLPGALRFTAELRRAAGEAGRDPSAIRVVPGLVPVVGSTEEEARRRFDALEARRHPDDEPLRAFAAWLGIPVEDIDPDAPLRPDQLRLPAGRIGPEGFFASLAAHAAESGLPVRELLAQFLGGHRVVAGTPEQIADHIETWWRRGAVDGFTIVPPVLHHDLPAFVEHVVPVLQKRGLYRTEYPGLTLRANLGLQIPPNTFAPAGPDGTRPLEAS</sequence>
<dbReference type="PIRSF" id="PIRSF000337">
    <property type="entry name" value="NTA_MOA"/>
    <property type="match status" value="1"/>
</dbReference>
<gene>
    <name evidence="7" type="ORF">ACFSCY_30195</name>
</gene>
<dbReference type="CDD" id="cd01095">
    <property type="entry name" value="Nitrilotriacetate_monoxgenase"/>
    <property type="match status" value="1"/>
</dbReference>
<evidence type="ECO:0000256" key="4">
    <source>
        <dbReference type="ARBA" id="ARBA00023033"/>
    </source>
</evidence>
<evidence type="ECO:0000313" key="8">
    <source>
        <dbReference type="Proteomes" id="UP001597145"/>
    </source>
</evidence>
<dbReference type="SUPFAM" id="SSF51679">
    <property type="entry name" value="Bacterial luciferase-like"/>
    <property type="match status" value="1"/>
</dbReference>
<evidence type="ECO:0000259" key="6">
    <source>
        <dbReference type="Pfam" id="PF00296"/>
    </source>
</evidence>
<dbReference type="PANTHER" id="PTHR30011">
    <property type="entry name" value="ALKANESULFONATE MONOOXYGENASE-RELATED"/>
    <property type="match status" value="1"/>
</dbReference>
<comment type="similarity">
    <text evidence="5">Belongs to the NtaA/SnaA/DszA monooxygenase family.</text>
</comment>
<name>A0ABW4FUI1_9PSEU</name>
<dbReference type="InterPro" id="IPR036661">
    <property type="entry name" value="Luciferase-like_sf"/>
</dbReference>
<comment type="caution">
    <text evidence="7">The sequence shown here is derived from an EMBL/GenBank/DDBJ whole genome shotgun (WGS) entry which is preliminary data.</text>
</comment>
<dbReference type="GO" id="GO:0004497">
    <property type="term" value="F:monooxygenase activity"/>
    <property type="evidence" value="ECO:0007669"/>
    <property type="project" value="UniProtKB-KW"/>
</dbReference>
<dbReference type="EC" id="1.14.-.-" evidence="7"/>
<proteinExistence type="inferred from homology"/>